<dbReference type="AlphaFoldDB" id="A0A4Y2RML0"/>
<evidence type="ECO:0000313" key="1">
    <source>
        <dbReference type="EMBL" id="GBN76145.1"/>
    </source>
</evidence>
<dbReference type="Proteomes" id="UP000499080">
    <property type="component" value="Unassembled WGS sequence"/>
</dbReference>
<dbReference type="EMBL" id="BGPR01017434">
    <property type="protein sequence ID" value="GBN76145.1"/>
    <property type="molecule type" value="Genomic_DNA"/>
</dbReference>
<sequence length="136" mass="15734">MIKSTDFHENVSNFHFDIINSICTGSSLQAKDGGRPNITVKFPPSFVKCDSFHTCSTRFLRWSGWLRRVLGSRDGFLRIRRVPAFIAIFERGSEFPLSLKEKLRRSRVLRSLYSDGLKNQRINTQLPHIFFPSLQS</sequence>
<gene>
    <name evidence="1" type="ORF">AVEN_166046_1</name>
</gene>
<keyword evidence="2" id="KW-1185">Reference proteome</keyword>
<comment type="caution">
    <text evidence="1">The sequence shown here is derived from an EMBL/GenBank/DDBJ whole genome shotgun (WGS) entry which is preliminary data.</text>
</comment>
<name>A0A4Y2RML0_ARAVE</name>
<proteinExistence type="predicted"/>
<organism evidence="1 2">
    <name type="scientific">Araneus ventricosus</name>
    <name type="common">Orbweaver spider</name>
    <name type="synonym">Epeira ventricosa</name>
    <dbReference type="NCBI Taxonomy" id="182803"/>
    <lineage>
        <taxon>Eukaryota</taxon>
        <taxon>Metazoa</taxon>
        <taxon>Ecdysozoa</taxon>
        <taxon>Arthropoda</taxon>
        <taxon>Chelicerata</taxon>
        <taxon>Arachnida</taxon>
        <taxon>Araneae</taxon>
        <taxon>Araneomorphae</taxon>
        <taxon>Entelegynae</taxon>
        <taxon>Araneoidea</taxon>
        <taxon>Araneidae</taxon>
        <taxon>Araneus</taxon>
    </lineage>
</organism>
<reference evidence="1 2" key="1">
    <citation type="journal article" date="2019" name="Sci. Rep.">
        <title>Orb-weaving spider Araneus ventricosus genome elucidates the spidroin gene catalogue.</title>
        <authorList>
            <person name="Kono N."/>
            <person name="Nakamura H."/>
            <person name="Ohtoshi R."/>
            <person name="Moran D.A.P."/>
            <person name="Shinohara A."/>
            <person name="Yoshida Y."/>
            <person name="Fujiwara M."/>
            <person name="Mori M."/>
            <person name="Tomita M."/>
            <person name="Arakawa K."/>
        </authorList>
    </citation>
    <scope>NUCLEOTIDE SEQUENCE [LARGE SCALE GENOMIC DNA]</scope>
</reference>
<evidence type="ECO:0000313" key="2">
    <source>
        <dbReference type="Proteomes" id="UP000499080"/>
    </source>
</evidence>
<protein>
    <submittedName>
        <fullName evidence="1">Uncharacterized protein</fullName>
    </submittedName>
</protein>
<accession>A0A4Y2RML0</accession>